<dbReference type="SUPFAM" id="SSF52402">
    <property type="entry name" value="Adenine nucleotide alpha hydrolases-like"/>
    <property type="match status" value="2"/>
</dbReference>
<evidence type="ECO:0000259" key="2">
    <source>
        <dbReference type="Pfam" id="PF00582"/>
    </source>
</evidence>
<dbReference type="PANTHER" id="PTHR46268:SF6">
    <property type="entry name" value="UNIVERSAL STRESS PROTEIN UP12"/>
    <property type="match status" value="1"/>
</dbReference>
<dbReference type="OrthoDB" id="9816117at2"/>
<feature type="domain" description="UspA" evidence="2">
    <location>
        <begin position="7"/>
        <end position="138"/>
    </location>
</feature>
<dbReference type="InterPro" id="IPR006015">
    <property type="entry name" value="Universal_stress_UspA"/>
</dbReference>
<dbReference type="Proteomes" id="UP000234462">
    <property type="component" value="Unassembled WGS sequence"/>
</dbReference>
<evidence type="ECO:0000313" key="3">
    <source>
        <dbReference type="EMBL" id="SMY10610.1"/>
    </source>
</evidence>
<gene>
    <name evidence="3" type="ORF">BJEO58_00180</name>
</gene>
<reference evidence="4" key="1">
    <citation type="submission" date="2017-03" db="EMBL/GenBank/DDBJ databases">
        <authorList>
            <person name="Monnet C."/>
        </authorList>
    </citation>
    <scope>NUCLEOTIDE SEQUENCE [LARGE SCALE GENOMIC DNA]</scope>
    <source>
        <strain evidence="4">SJ5-8</strain>
    </source>
</reference>
<dbReference type="Pfam" id="PF00582">
    <property type="entry name" value="Usp"/>
    <property type="match status" value="2"/>
</dbReference>
<dbReference type="CDD" id="cd00293">
    <property type="entry name" value="USP-like"/>
    <property type="match status" value="1"/>
</dbReference>
<name>A0A2H1L1F2_9MICO</name>
<keyword evidence="4" id="KW-1185">Reference proteome</keyword>
<evidence type="ECO:0000256" key="1">
    <source>
        <dbReference type="ARBA" id="ARBA00008791"/>
    </source>
</evidence>
<dbReference type="PANTHER" id="PTHR46268">
    <property type="entry name" value="STRESS RESPONSE PROTEIN NHAX"/>
    <property type="match status" value="1"/>
</dbReference>
<proteinExistence type="inferred from homology"/>
<sequence>MQLSGDVIVGVDGSDQSAEAAAWALKELRGTGRALRLIHVITPAHLEIDDEAELTEAGRTVLTGLADRLGDLDAVHPDGASGTEILTEVIVGDAGEELAMRAEDAGLLVLGRHGAGTVNSRRIGTVSFGLPGHALSAVLVHTVRDGSEFDDPSGHPSIARGGARGGVVVGLDTSEYAGVAALDAASLAVASGWPLRVLVGVDALGDRAEAESRAQSDLAWLRESFPELDADIEFPPGDPAEMLIDASKTADVVVVGKRGRGVFAAMTSQLGRTSSAVLTDAEASVLLVPYRRDPRLSARSA</sequence>
<dbReference type="RefSeq" id="WP_101586911.1">
    <property type="nucleotide sequence ID" value="NZ_FXZM01000001.1"/>
</dbReference>
<dbReference type="EMBL" id="FXZM01000001">
    <property type="protein sequence ID" value="SMY10610.1"/>
    <property type="molecule type" value="Genomic_DNA"/>
</dbReference>
<dbReference type="InterPro" id="IPR006016">
    <property type="entry name" value="UspA"/>
</dbReference>
<comment type="similarity">
    <text evidence="1">Belongs to the universal stress protein A family.</text>
</comment>
<protein>
    <submittedName>
        <fullName evidence="3">Nucleotide-binding universal stress protein, UspA family</fullName>
    </submittedName>
</protein>
<dbReference type="Gene3D" id="3.40.50.620">
    <property type="entry name" value="HUPs"/>
    <property type="match status" value="2"/>
</dbReference>
<dbReference type="AlphaFoldDB" id="A0A2H1L1F2"/>
<feature type="domain" description="UspA" evidence="2">
    <location>
        <begin position="167"/>
        <end position="289"/>
    </location>
</feature>
<evidence type="ECO:0000313" key="4">
    <source>
        <dbReference type="Proteomes" id="UP000234462"/>
    </source>
</evidence>
<organism evidence="3 4">
    <name type="scientific">Brevibacterium jeotgali</name>
    <dbReference type="NCBI Taxonomy" id="1262550"/>
    <lineage>
        <taxon>Bacteria</taxon>
        <taxon>Bacillati</taxon>
        <taxon>Actinomycetota</taxon>
        <taxon>Actinomycetes</taxon>
        <taxon>Micrococcales</taxon>
        <taxon>Brevibacteriaceae</taxon>
        <taxon>Brevibacterium</taxon>
    </lineage>
</organism>
<dbReference type="InterPro" id="IPR014729">
    <property type="entry name" value="Rossmann-like_a/b/a_fold"/>
</dbReference>
<accession>A0A2H1L1F2</accession>
<dbReference type="PRINTS" id="PR01438">
    <property type="entry name" value="UNVRSLSTRESS"/>
</dbReference>